<proteinExistence type="predicted"/>
<dbReference type="PROSITE" id="PS51843">
    <property type="entry name" value="NR_LBD"/>
    <property type="match status" value="1"/>
</dbReference>
<dbReference type="GO" id="GO:0030154">
    <property type="term" value="P:cell differentiation"/>
    <property type="evidence" value="ECO:0007669"/>
    <property type="project" value="TreeGrafter"/>
</dbReference>
<dbReference type="InterPro" id="IPR013088">
    <property type="entry name" value="Znf_NHR/GATA"/>
</dbReference>
<dbReference type="GO" id="GO:0008270">
    <property type="term" value="F:zinc ion binding"/>
    <property type="evidence" value="ECO:0007669"/>
    <property type="project" value="UniProtKB-KW"/>
</dbReference>
<dbReference type="InterPro" id="IPR050234">
    <property type="entry name" value="Nuclear_hormone_rcpt_NR1"/>
</dbReference>
<evidence type="ECO:0000256" key="4">
    <source>
        <dbReference type="ARBA" id="ARBA00023015"/>
    </source>
</evidence>
<evidence type="ECO:0000313" key="13">
    <source>
        <dbReference type="Proteomes" id="UP000759131"/>
    </source>
</evidence>
<evidence type="ECO:0000256" key="5">
    <source>
        <dbReference type="ARBA" id="ARBA00023125"/>
    </source>
</evidence>
<dbReference type="PANTHER" id="PTHR24082:SF283">
    <property type="entry name" value="NUCLEAR HORMONE RECEPTOR HR96"/>
    <property type="match status" value="1"/>
</dbReference>
<keyword evidence="13" id="KW-1185">Reference proteome</keyword>
<dbReference type="SUPFAM" id="SSF57716">
    <property type="entry name" value="Glucocorticoid receptor-like (DNA-binding domain)"/>
    <property type="match status" value="1"/>
</dbReference>
<gene>
    <name evidence="12" type="ORF">OSB1V03_LOCUS74</name>
</gene>
<feature type="domain" description="Nuclear receptor" evidence="10">
    <location>
        <begin position="504"/>
        <end position="579"/>
    </location>
</feature>
<dbReference type="Pfam" id="PF00105">
    <property type="entry name" value="zf-C4"/>
    <property type="match status" value="1"/>
</dbReference>
<dbReference type="SMART" id="SM00256">
    <property type="entry name" value="FBOX"/>
    <property type="match status" value="1"/>
</dbReference>
<dbReference type="GO" id="GO:0045944">
    <property type="term" value="P:positive regulation of transcription by RNA polymerase II"/>
    <property type="evidence" value="ECO:0007669"/>
    <property type="project" value="TreeGrafter"/>
</dbReference>
<feature type="domain" description="NR LBD" evidence="11">
    <location>
        <begin position="710"/>
        <end position="945"/>
    </location>
</feature>
<sequence length="951" mass="110617">MKNIQRIQRSIESIKRKDMSEMNGQRSDVMNDDILGLILKRLDLKDMFCLKLVSQQFRDCVKEVLQKKTEVSVGLEDQKTSQNISWFKPNFEANVWNRIDITSAVSLRGIDLALDDNRNSNIESTVSQFRGVKKLYLASTVISLKTMQLFVKQWPQLQEIYIYDIQIQRLSDQTITEWTQLLSNIKHLSIGCMRSKYIPFLRDLITQLRSLQSVNVRNFNSYYADPTIPLPVLADCLPPNIHSLRIDVSPAETQALDVITNRCTKLKTLCISETHLCISQTPVEGLDFWNLRLPLICDRLNSLKYLTLILDIVSAKDFAKNIAKLKHLKKLVIKMSGLAHFQYFGNRMNFDTREMARHMRPMVTLNTLSLSRVVCPPNGWSDFCKVFPNVRRLRIDYTYYRCDCPHEQHYCEHCFYRSMVSVSNLSQLKHVILSNVTPITRHVLDLFASVDHLSILSLQYSLAIEELIPFITETLANGGGVFRLDLFPDVRPDLIQRVAAMDAALPERICSYKSSGKHFGALTCKSCKPFFRRNALKNKVFKCKTNGKCVIDRNTRKSCRKCRLNKCLSVGMKKENIRNEEEKQLRRILVEENRRKRQNRGSSDDNMRTSTDEYKSYSNSDEEPDSQNSKNIINISLAVDSRRKQNSNKDFLNDLLVDSSISQEMINCEIKEIVDYIEDKAKADDERDSDSHAIDVYKTIEKPFVDCFIELQDSRLRELMAVTKVWDIPSVFANHMVQITNRQIMDYMSGIFYDKEVKNVITLSKSLSTFERICDNDRIALVKYGCMDILCLRSVTSYDTINEYWRIVLNEEISFLMRADILKSIRNDVYMIYIDYFTSICHELDSDPIILDLLTAIVLFNPDRQYLIHKEAVKQEQNLYIYLLQRYLRLKYKSECQAEFKFGRLCRTLKEIYLLGENQLKLAQQDDPAIYGPLWTYYLNSGDKSSDNAER</sequence>
<dbReference type="SUPFAM" id="SSF52058">
    <property type="entry name" value="L domain-like"/>
    <property type="match status" value="1"/>
</dbReference>
<dbReference type="GO" id="GO:0000978">
    <property type="term" value="F:RNA polymerase II cis-regulatory region sequence-specific DNA binding"/>
    <property type="evidence" value="ECO:0007669"/>
    <property type="project" value="TreeGrafter"/>
</dbReference>
<dbReference type="SMART" id="SM00399">
    <property type="entry name" value="ZnF_C4"/>
    <property type="match status" value="1"/>
</dbReference>
<name>A0A7R9PSU6_9ACAR</name>
<evidence type="ECO:0000256" key="1">
    <source>
        <dbReference type="ARBA" id="ARBA00022723"/>
    </source>
</evidence>
<dbReference type="GO" id="GO:0004879">
    <property type="term" value="F:nuclear receptor activity"/>
    <property type="evidence" value="ECO:0007669"/>
    <property type="project" value="TreeGrafter"/>
</dbReference>
<dbReference type="GO" id="GO:0000122">
    <property type="term" value="P:negative regulation of transcription by RNA polymerase II"/>
    <property type="evidence" value="ECO:0007669"/>
    <property type="project" value="TreeGrafter"/>
</dbReference>
<evidence type="ECO:0000256" key="2">
    <source>
        <dbReference type="ARBA" id="ARBA00022771"/>
    </source>
</evidence>
<dbReference type="Gene3D" id="1.10.565.10">
    <property type="entry name" value="Retinoid X Receptor"/>
    <property type="match status" value="1"/>
</dbReference>
<dbReference type="Gene3D" id="3.80.10.10">
    <property type="entry name" value="Ribonuclease Inhibitor"/>
    <property type="match status" value="1"/>
</dbReference>
<evidence type="ECO:0000256" key="6">
    <source>
        <dbReference type="ARBA" id="ARBA00023163"/>
    </source>
</evidence>
<dbReference type="SUPFAM" id="SSF48508">
    <property type="entry name" value="Nuclear receptor ligand-binding domain"/>
    <property type="match status" value="1"/>
</dbReference>
<dbReference type="PRINTS" id="PR00398">
    <property type="entry name" value="STRDHORMONER"/>
</dbReference>
<dbReference type="InterPro" id="IPR001810">
    <property type="entry name" value="F-box_dom"/>
</dbReference>
<dbReference type="SMART" id="SM00430">
    <property type="entry name" value="HOLI"/>
    <property type="match status" value="1"/>
</dbReference>
<dbReference type="InterPro" id="IPR000536">
    <property type="entry name" value="Nucl_hrmn_rcpt_lig-bd"/>
</dbReference>
<keyword evidence="8" id="KW-0539">Nucleus</keyword>
<dbReference type="InterPro" id="IPR032675">
    <property type="entry name" value="LRR_dom_sf"/>
</dbReference>
<keyword evidence="6" id="KW-0804">Transcription</keyword>
<keyword evidence="2" id="KW-0863">Zinc-finger</keyword>
<dbReference type="OrthoDB" id="6159439at2759"/>
<evidence type="ECO:0000259" key="11">
    <source>
        <dbReference type="PROSITE" id="PS51843"/>
    </source>
</evidence>
<dbReference type="EMBL" id="CAJPIZ010000011">
    <property type="protein sequence ID" value="CAG2100003.1"/>
    <property type="molecule type" value="Genomic_DNA"/>
</dbReference>
<keyword evidence="1" id="KW-0479">Metal-binding</keyword>
<feature type="compositionally biased region" description="Basic and acidic residues" evidence="9">
    <location>
        <begin position="602"/>
        <end position="615"/>
    </location>
</feature>
<dbReference type="AlphaFoldDB" id="A0A7R9PSU6"/>
<evidence type="ECO:0000256" key="3">
    <source>
        <dbReference type="ARBA" id="ARBA00022833"/>
    </source>
</evidence>
<evidence type="ECO:0000256" key="7">
    <source>
        <dbReference type="ARBA" id="ARBA00023170"/>
    </source>
</evidence>
<dbReference type="InterPro" id="IPR001628">
    <property type="entry name" value="Znf_hrmn_rcpt"/>
</dbReference>
<dbReference type="Pfam" id="PF00646">
    <property type="entry name" value="F-box"/>
    <property type="match status" value="1"/>
</dbReference>
<evidence type="ECO:0000259" key="10">
    <source>
        <dbReference type="PROSITE" id="PS51030"/>
    </source>
</evidence>
<dbReference type="InterPro" id="IPR001723">
    <property type="entry name" value="Nuclear_hrmn_rcpt"/>
</dbReference>
<keyword evidence="5" id="KW-0238">DNA-binding</keyword>
<evidence type="ECO:0000256" key="8">
    <source>
        <dbReference type="ARBA" id="ARBA00023242"/>
    </source>
</evidence>
<dbReference type="Proteomes" id="UP000759131">
    <property type="component" value="Unassembled WGS sequence"/>
</dbReference>
<keyword evidence="4" id="KW-0805">Transcription regulation</keyword>
<evidence type="ECO:0000256" key="9">
    <source>
        <dbReference type="SAM" id="MobiDB-lite"/>
    </source>
</evidence>
<evidence type="ECO:0000313" key="12">
    <source>
        <dbReference type="EMBL" id="CAD7619573.1"/>
    </source>
</evidence>
<reference evidence="12" key="1">
    <citation type="submission" date="2020-11" db="EMBL/GenBank/DDBJ databases">
        <authorList>
            <person name="Tran Van P."/>
        </authorList>
    </citation>
    <scope>NUCLEOTIDE SEQUENCE</scope>
</reference>
<dbReference type="InterPro" id="IPR035500">
    <property type="entry name" value="NHR-like_dom_sf"/>
</dbReference>
<dbReference type="PROSITE" id="PS51030">
    <property type="entry name" value="NUCLEAR_REC_DBD_2"/>
    <property type="match status" value="1"/>
</dbReference>
<organism evidence="12">
    <name type="scientific">Medioppia subpectinata</name>
    <dbReference type="NCBI Taxonomy" id="1979941"/>
    <lineage>
        <taxon>Eukaryota</taxon>
        <taxon>Metazoa</taxon>
        <taxon>Ecdysozoa</taxon>
        <taxon>Arthropoda</taxon>
        <taxon>Chelicerata</taxon>
        <taxon>Arachnida</taxon>
        <taxon>Acari</taxon>
        <taxon>Acariformes</taxon>
        <taxon>Sarcoptiformes</taxon>
        <taxon>Oribatida</taxon>
        <taxon>Brachypylina</taxon>
        <taxon>Oppioidea</taxon>
        <taxon>Oppiidae</taxon>
        <taxon>Medioppia</taxon>
    </lineage>
</organism>
<dbReference type="Gene3D" id="3.30.50.10">
    <property type="entry name" value="Erythroid Transcription Factor GATA-1, subunit A"/>
    <property type="match status" value="1"/>
</dbReference>
<feature type="region of interest" description="Disordered" evidence="9">
    <location>
        <begin position="591"/>
        <end position="629"/>
    </location>
</feature>
<keyword evidence="7" id="KW-0675">Receptor</keyword>
<dbReference type="PANTHER" id="PTHR24082">
    <property type="entry name" value="NUCLEAR HORMONE RECEPTOR"/>
    <property type="match status" value="1"/>
</dbReference>
<keyword evidence="3" id="KW-0862">Zinc</keyword>
<dbReference type="PRINTS" id="PR00047">
    <property type="entry name" value="STROIDFINGER"/>
</dbReference>
<dbReference type="EMBL" id="OC854586">
    <property type="protein sequence ID" value="CAD7619573.1"/>
    <property type="molecule type" value="Genomic_DNA"/>
</dbReference>
<protein>
    <submittedName>
        <fullName evidence="12">Uncharacterized protein</fullName>
    </submittedName>
</protein>
<accession>A0A7R9PSU6</accession>